<reference evidence="1" key="1">
    <citation type="submission" date="2021-02" db="EMBL/GenBank/DDBJ databases">
        <authorList>
            <person name="Nowell W R."/>
        </authorList>
    </citation>
    <scope>NUCLEOTIDE SEQUENCE</scope>
</reference>
<dbReference type="Proteomes" id="UP000663828">
    <property type="component" value="Unassembled WGS sequence"/>
</dbReference>
<protein>
    <submittedName>
        <fullName evidence="1">Uncharacterized protein</fullName>
    </submittedName>
</protein>
<sequence>MIAGIVLLRILVIPEKNLKVEVDESIIDALTCISETHTTSPTTVIDISYGKSQFHIIPNQNFPLNTRLTYNREDEILYFGYIKTINISLYQPFNMFNTKDNHLYFITILNDSILSIWNVRPAFGSISLIFELEPWNLIVKPGSFLCVVTATKNIDISTNEVDEVRLTKINAIETGKTYVSYYYDPPYSNIKSQWTGENAGIALSFTVTHDPKWNGTTPRPILSATTETVSEFTFGSIDEGIFNESLPLNSMNVFNWEDVSDREGHIITINIRFCSLFRLENTLDGHLWFFITDIAGFVYRKYSVIPSTTLFTQSFPILKRDFLIERGQFLSVGIFSRGFSENITVCLRTTGHAYSGQLADSINVFETNTKWAGSEFGIAFSYVVLIDSKFYRMYSFIYL</sequence>
<organism evidence="1 2">
    <name type="scientific">Adineta ricciae</name>
    <name type="common">Rotifer</name>
    <dbReference type="NCBI Taxonomy" id="249248"/>
    <lineage>
        <taxon>Eukaryota</taxon>
        <taxon>Metazoa</taxon>
        <taxon>Spiralia</taxon>
        <taxon>Gnathifera</taxon>
        <taxon>Rotifera</taxon>
        <taxon>Eurotatoria</taxon>
        <taxon>Bdelloidea</taxon>
        <taxon>Adinetida</taxon>
        <taxon>Adinetidae</taxon>
        <taxon>Adineta</taxon>
    </lineage>
</organism>
<dbReference type="AlphaFoldDB" id="A0A813VHE9"/>
<proteinExistence type="predicted"/>
<name>A0A813VHE9_ADIRI</name>
<gene>
    <name evidence="1" type="ORF">XAT740_LOCUS5091</name>
</gene>
<accession>A0A813VHE9</accession>
<comment type="caution">
    <text evidence="1">The sequence shown here is derived from an EMBL/GenBank/DDBJ whole genome shotgun (WGS) entry which is preliminary data.</text>
</comment>
<evidence type="ECO:0000313" key="2">
    <source>
        <dbReference type="Proteomes" id="UP000663828"/>
    </source>
</evidence>
<dbReference type="EMBL" id="CAJNOR010000216">
    <property type="protein sequence ID" value="CAF0843391.1"/>
    <property type="molecule type" value="Genomic_DNA"/>
</dbReference>
<evidence type="ECO:0000313" key="1">
    <source>
        <dbReference type="EMBL" id="CAF0843391.1"/>
    </source>
</evidence>
<keyword evidence="2" id="KW-1185">Reference proteome</keyword>